<dbReference type="EMBL" id="JBHTLP010000011">
    <property type="protein sequence ID" value="MFD1143502.1"/>
    <property type="molecule type" value="Genomic_DNA"/>
</dbReference>
<keyword evidence="1" id="KW-0378">Hydrolase</keyword>
<dbReference type="Proteomes" id="UP001597116">
    <property type="component" value="Unassembled WGS sequence"/>
</dbReference>
<dbReference type="Pfam" id="PF03629">
    <property type="entry name" value="SASA"/>
    <property type="match status" value="1"/>
</dbReference>
<dbReference type="RefSeq" id="WP_265991481.1">
    <property type="nucleotide sequence ID" value="NZ_CP110973.1"/>
</dbReference>
<dbReference type="NCBIfam" id="TIGR04183">
    <property type="entry name" value="Por_Secre_tail"/>
    <property type="match status" value="1"/>
</dbReference>
<accession>A0ABW3QB57</accession>
<dbReference type="SUPFAM" id="SSF52266">
    <property type="entry name" value="SGNH hydrolase"/>
    <property type="match status" value="1"/>
</dbReference>
<evidence type="ECO:0000259" key="2">
    <source>
        <dbReference type="Pfam" id="PF03629"/>
    </source>
</evidence>
<sequence length="703" mass="78050">MKRTSTVLGWIILLILPSAAVAQGLVKWQQWPAALQLYPRDEQNKAEVPLVGQLQSPTYTHVSVWVYQNGTRWKYARVSVTSNGNQATFQLLPTIDAGLNLYRFEVFAIRGKDSVRVDSRDDIVCGDVILFHGQSNITGYYPDDYFYRNKFLRTFGNSASARPDTLWHLSNERDGQVGRIGTEVQRLIMENFGMPTCLINGAVGGTSIKSHLERNPANPADPKTLYGKLLYLARKAGVAHKVKAFVWRQGENEAGGGRADGYELALRTLFDYWQNDYPNVGKFYIAQVSLLPENNPGAAQLRDFQRRTPQLFPRTEAIATVGLAAYDGVHYGAEGHYQFALELYRLIARDGYGSPDVDGIASPAIRKAYYRTAEKKEVVLEFEPGARMVWKQDTVVKGKKTDLRDLIYFDYAGSPQARLIESGSAERNRIILQLAKPLAAQTITYLPNSYPGSLNGPFLKNRRGMRAFTFHNVAISEAPTAPPDTLYGGHLEGARCDSIWGWVEAEPRTANPFITVEILANNAVIGTVNAAESRPGLEVGQYGFRFPTPDALKDGKNQVILVRVRGHNFQLTGGPKTVNCPKKSPILATPGLEALTVSTYPNPAQGRLYLKLFIPGMKTATLRITDLAGRLVWQKTVPGQNRVHEEVIELSGAGTQTVLVTAQIDNRKVVRKVVVVRYVSLNSERFFPFLRAGMKITGRVSAV</sequence>
<reference evidence="4" key="1">
    <citation type="journal article" date="2019" name="Int. J. Syst. Evol. Microbiol.">
        <title>The Global Catalogue of Microorganisms (GCM) 10K type strain sequencing project: providing services to taxonomists for standard genome sequencing and annotation.</title>
        <authorList>
            <consortium name="The Broad Institute Genomics Platform"/>
            <consortium name="The Broad Institute Genome Sequencing Center for Infectious Disease"/>
            <person name="Wu L."/>
            <person name="Ma J."/>
        </authorList>
    </citation>
    <scope>NUCLEOTIDE SEQUENCE [LARGE SCALE GENOMIC DNA]</scope>
    <source>
        <strain evidence="4">CCUG 55608</strain>
    </source>
</reference>
<protein>
    <submittedName>
        <fullName evidence="3">Sialate O-acetylesterase</fullName>
    </submittedName>
</protein>
<evidence type="ECO:0000256" key="1">
    <source>
        <dbReference type="ARBA" id="ARBA00022801"/>
    </source>
</evidence>
<dbReference type="InterPro" id="IPR026444">
    <property type="entry name" value="Secre_tail"/>
</dbReference>
<dbReference type="Gene3D" id="3.40.50.1110">
    <property type="entry name" value="SGNH hydrolase"/>
    <property type="match status" value="1"/>
</dbReference>
<dbReference type="InterPro" id="IPR005181">
    <property type="entry name" value="SASA"/>
</dbReference>
<evidence type="ECO:0000313" key="3">
    <source>
        <dbReference type="EMBL" id="MFD1143502.1"/>
    </source>
</evidence>
<comment type="caution">
    <text evidence="3">The sequence shown here is derived from an EMBL/GenBank/DDBJ whole genome shotgun (WGS) entry which is preliminary data.</text>
</comment>
<feature type="domain" description="Sialate O-acetylesterase" evidence="2">
    <location>
        <begin position="127"/>
        <end position="343"/>
    </location>
</feature>
<proteinExistence type="predicted"/>
<name>A0ABW3QB57_9BACT</name>
<gene>
    <name evidence="3" type="ORF">ACFQ4C_20415</name>
</gene>
<dbReference type="InterPro" id="IPR036514">
    <property type="entry name" value="SGNH_hydro_sf"/>
</dbReference>
<evidence type="ECO:0000313" key="4">
    <source>
        <dbReference type="Proteomes" id="UP001597116"/>
    </source>
</evidence>
<organism evidence="3 4">
    <name type="scientific">Larkinella insperata</name>
    <dbReference type="NCBI Taxonomy" id="332158"/>
    <lineage>
        <taxon>Bacteria</taxon>
        <taxon>Pseudomonadati</taxon>
        <taxon>Bacteroidota</taxon>
        <taxon>Cytophagia</taxon>
        <taxon>Cytophagales</taxon>
        <taxon>Spirosomataceae</taxon>
        <taxon>Larkinella</taxon>
    </lineage>
</organism>
<keyword evidence="4" id="KW-1185">Reference proteome</keyword>